<sequence>MRVFPAQGERRGRPCSQYARCAPSHSQVPCRSVEIRAYLESQASSDSPAKLPTGLFRRTANCIMADVGSKRRAAAEGCRVKEGRSDGCWRTRDGLGAPD</sequence>
<gene>
    <name evidence="1" type="ORF">E2C01_015082</name>
</gene>
<keyword evidence="2" id="KW-1185">Reference proteome</keyword>
<organism evidence="1 2">
    <name type="scientific">Portunus trituberculatus</name>
    <name type="common">Swimming crab</name>
    <name type="synonym">Neptunus trituberculatus</name>
    <dbReference type="NCBI Taxonomy" id="210409"/>
    <lineage>
        <taxon>Eukaryota</taxon>
        <taxon>Metazoa</taxon>
        <taxon>Ecdysozoa</taxon>
        <taxon>Arthropoda</taxon>
        <taxon>Crustacea</taxon>
        <taxon>Multicrustacea</taxon>
        <taxon>Malacostraca</taxon>
        <taxon>Eumalacostraca</taxon>
        <taxon>Eucarida</taxon>
        <taxon>Decapoda</taxon>
        <taxon>Pleocyemata</taxon>
        <taxon>Brachyura</taxon>
        <taxon>Eubrachyura</taxon>
        <taxon>Portunoidea</taxon>
        <taxon>Portunidae</taxon>
        <taxon>Portuninae</taxon>
        <taxon>Portunus</taxon>
    </lineage>
</organism>
<dbReference type="AlphaFoldDB" id="A0A5B7DM76"/>
<dbReference type="Proteomes" id="UP000324222">
    <property type="component" value="Unassembled WGS sequence"/>
</dbReference>
<dbReference type="EMBL" id="VSRR010001049">
    <property type="protein sequence ID" value="MPC22076.1"/>
    <property type="molecule type" value="Genomic_DNA"/>
</dbReference>
<proteinExistence type="predicted"/>
<comment type="caution">
    <text evidence="1">The sequence shown here is derived from an EMBL/GenBank/DDBJ whole genome shotgun (WGS) entry which is preliminary data.</text>
</comment>
<accession>A0A5B7DM76</accession>
<evidence type="ECO:0000313" key="1">
    <source>
        <dbReference type="EMBL" id="MPC22076.1"/>
    </source>
</evidence>
<protein>
    <submittedName>
        <fullName evidence="1">Uncharacterized protein</fullName>
    </submittedName>
</protein>
<name>A0A5B7DM76_PORTR</name>
<evidence type="ECO:0000313" key="2">
    <source>
        <dbReference type="Proteomes" id="UP000324222"/>
    </source>
</evidence>
<reference evidence="1 2" key="1">
    <citation type="submission" date="2019-05" db="EMBL/GenBank/DDBJ databases">
        <title>Another draft genome of Portunus trituberculatus and its Hox gene families provides insights of decapod evolution.</title>
        <authorList>
            <person name="Jeong J.-H."/>
            <person name="Song I."/>
            <person name="Kim S."/>
            <person name="Choi T."/>
            <person name="Kim D."/>
            <person name="Ryu S."/>
            <person name="Kim W."/>
        </authorList>
    </citation>
    <scope>NUCLEOTIDE SEQUENCE [LARGE SCALE GENOMIC DNA]</scope>
    <source>
        <tissue evidence="1">Muscle</tissue>
    </source>
</reference>